<dbReference type="EMBL" id="WBOT01000002">
    <property type="protein sequence ID" value="KAB2333518.1"/>
    <property type="molecule type" value="Genomic_DNA"/>
</dbReference>
<dbReference type="AlphaFoldDB" id="A0A7V7RMF1"/>
<evidence type="ECO:0000256" key="2">
    <source>
        <dbReference type="ARBA" id="ARBA00049981"/>
    </source>
</evidence>
<reference evidence="5 6" key="1">
    <citation type="journal article" date="2014" name="Arch. Microbiol.">
        <title>Bacillus mesophilum sp. nov., strain IITR-54T, a novel 4-chlorobiphenyl dechlorinating bacterium.</title>
        <authorList>
            <person name="Manickam N."/>
            <person name="Singh N.K."/>
            <person name="Bajaj A."/>
            <person name="Kumar R.M."/>
            <person name="Kaur G."/>
            <person name="Kaur N."/>
            <person name="Bala M."/>
            <person name="Kumar A."/>
            <person name="Mayilraj S."/>
        </authorList>
    </citation>
    <scope>NUCLEOTIDE SEQUENCE [LARGE SCALE GENOMIC DNA]</scope>
    <source>
        <strain evidence="5 6">IITR-54</strain>
    </source>
</reference>
<evidence type="ECO:0000313" key="6">
    <source>
        <dbReference type="Proteomes" id="UP000441354"/>
    </source>
</evidence>
<dbReference type="GO" id="GO:0006281">
    <property type="term" value="P:DNA repair"/>
    <property type="evidence" value="ECO:0007669"/>
    <property type="project" value="InterPro"/>
</dbReference>
<dbReference type="NCBIfam" id="TIGR02778">
    <property type="entry name" value="ligD_pol"/>
    <property type="match status" value="1"/>
</dbReference>
<dbReference type="InterPro" id="IPR012340">
    <property type="entry name" value="NA-bd_OB-fold"/>
</dbReference>
<comment type="caution">
    <text evidence="5">The sequence shown here is derived from an EMBL/GenBank/DDBJ whole genome shotgun (WGS) entry which is preliminary data.</text>
</comment>
<dbReference type="Gene3D" id="3.30.470.30">
    <property type="entry name" value="DNA ligase/mRNA capping enzyme"/>
    <property type="match status" value="1"/>
</dbReference>
<dbReference type="PROSITE" id="PS50160">
    <property type="entry name" value="DNA_LIGASE_A3"/>
    <property type="match status" value="1"/>
</dbReference>
<dbReference type="NCBIfam" id="TIGR02776">
    <property type="entry name" value="NHEJ_ligase_prk"/>
    <property type="match status" value="1"/>
</dbReference>
<dbReference type="GO" id="GO:0006310">
    <property type="term" value="P:DNA recombination"/>
    <property type="evidence" value="ECO:0007669"/>
    <property type="project" value="InterPro"/>
</dbReference>
<organism evidence="5 6">
    <name type="scientific">Bacillus mesophilum</name>
    <dbReference type="NCBI Taxonomy" id="1071718"/>
    <lineage>
        <taxon>Bacteria</taxon>
        <taxon>Bacillati</taxon>
        <taxon>Bacillota</taxon>
        <taxon>Bacilli</taxon>
        <taxon>Bacillales</taxon>
        <taxon>Bacillaceae</taxon>
        <taxon>Bacillus</taxon>
    </lineage>
</organism>
<dbReference type="Gene3D" id="2.40.50.140">
    <property type="entry name" value="Nucleic acid-binding proteins"/>
    <property type="match status" value="1"/>
</dbReference>
<dbReference type="RefSeq" id="WP_066444677.1">
    <property type="nucleotide sequence ID" value="NZ_WBOT01000002.1"/>
</dbReference>
<gene>
    <name evidence="5" type="ORF">F7732_05330</name>
</gene>
<evidence type="ECO:0000259" key="4">
    <source>
        <dbReference type="PROSITE" id="PS50160"/>
    </source>
</evidence>
<dbReference type="CDD" id="cd04866">
    <property type="entry name" value="LigD_Pol_like_3"/>
    <property type="match status" value="1"/>
</dbReference>
<dbReference type="Pfam" id="PF01068">
    <property type="entry name" value="DNA_ligase_A_M"/>
    <property type="match status" value="1"/>
</dbReference>
<dbReference type="Gene3D" id="3.90.920.10">
    <property type="entry name" value="DNA primase, PRIM domain"/>
    <property type="match status" value="1"/>
</dbReference>
<dbReference type="PROSITE" id="PS00697">
    <property type="entry name" value="DNA_LIGASE_A1"/>
    <property type="match status" value="1"/>
</dbReference>
<feature type="domain" description="ATP-dependent DNA ligase family profile" evidence="4">
    <location>
        <begin position="115"/>
        <end position="261"/>
    </location>
</feature>
<dbReference type="InterPro" id="IPR033652">
    <property type="entry name" value="LigD_Pol-like_3"/>
</dbReference>
<evidence type="ECO:0000256" key="3">
    <source>
        <dbReference type="ARBA" id="ARBA00049990"/>
    </source>
</evidence>
<comment type="similarity">
    <text evidence="2">In the C-terminal section; belongs to the ATP-dependent DNA ligase family.</text>
</comment>
<dbReference type="Proteomes" id="UP000441354">
    <property type="component" value="Unassembled WGS sequence"/>
</dbReference>
<protein>
    <submittedName>
        <fullName evidence="5">DNA ligase D</fullName>
        <ecNumber evidence="5">6.5.1.1</ecNumber>
    </submittedName>
</protein>
<dbReference type="Pfam" id="PF21686">
    <property type="entry name" value="LigD_Prim-Pol"/>
    <property type="match status" value="1"/>
</dbReference>
<dbReference type="InterPro" id="IPR014145">
    <property type="entry name" value="LigD_pol_dom"/>
</dbReference>
<dbReference type="EC" id="6.5.1.1" evidence="5"/>
<accession>A0A7V7RMF1</accession>
<dbReference type="PANTHER" id="PTHR42705:SF2">
    <property type="entry name" value="BIFUNCTIONAL NON-HOMOLOGOUS END JOINING PROTEIN LIGD"/>
    <property type="match status" value="1"/>
</dbReference>
<dbReference type="GO" id="GO:0005524">
    <property type="term" value="F:ATP binding"/>
    <property type="evidence" value="ECO:0007669"/>
    <property type="project" value="InterPro"/>
</dbReference>
<dbReference type="InterPro" id="IPR014143">
    <property type="entry name" value="NHEJ_ligase_prk"/>
</dbReference>
<comment type="similarity">
    <text evidence="3">In the N-terminal section; belongs to the LigD polymerase family.</text>
</comment>
<dbReference type="InterPro" id="IPR016059">
    <property type="entry name" value="DNA_ligase_ATP-dep_CS"/>
</dbReference>
<dbReference type="NCBIfam" id="NF007211">
    <property type="entry name" value="PRK09633.1"/>
    <property type="match status" value="1"/>
</dbReference>
<dbReference type="InterPro" id="IPR052171">
    <property type="entry name" value="NHEJ_LigD"/>
</dbReference>
<dbReference type="OrthoDB" id="9802472at2"/>
<proteinExistence type="inferred from homology"/>
<dbReference type="InterPro" id="IPR012310">
    <property type="entry name" value="DNA_ligase_ATP-dep_cent"/>
</dbReference>
<sequence>MKPMLPTLTFEAVKGDDWHHEVKYDGFRAILEWNKDGIFIKSRNEKPLGDLFPEIMQFLLDNKKTFLPYVPFILDGELVSLEDSFKANFSAIQIRGRMRAKDKILEKAHNRPCRLLVFDLLLLKGVSQVNKSYLERKTILTDFFSMCNLPLKPNERSKELIQLIPGTNDFPALWQQVVLSDGEGIVSKRNSYSYDAGKRSAGWLKFKNWKYVNCFIIKYEKSNGYFYAGVFDQHDHIIGIGQFLFGLKPDEKNALMQIIKNNKTDEDQNFIYVEPAICTEIKYLEMYDEQMREPHFHRFRFDLQPEKCTYQDFAQQRKNLPAEINITHPEKPLWTKPDIKKMDYIHFLQEVSPYLLPFLQDRILTVIRYPHGMLGEPFYQKNVPDYAPSFIETKQHEDIEYIVCNNLQSLLWLGNQLAFEFHIPFQTIHSKGPSEIVFDLDPPSAEGFHLAIKAALLIKEVLDGLSLTGYIKTSGSKGLQVYIPLPENQFTYDDTRLFTTFIAHYLITKDPDSFTIERLKKNRGNRLYVDYIQHAEGKTIIAPYSPRGKEQASVAAPLYWEEVDQTLQIGNYTIINMIERLKNTGDPFHSYFDSKVTQPFSPVLSFLKQEEKKIPKV</sequence>
<keyword evidence="5" id="KW-0436">Ligase</keyword>
<name>A0A7V7RMF1_9BACI</name>
<dbReference type="SUPFAM" id="SSF56091">
    <property type="entry name" value="DNA ligase/mRNA capping enzyme, catalytic domain"/>
    <property type="match status" value="1"/>
</dbReference>
<evidence type="ECO:0000313" key="5">
    <source>
        <dbReference type="EMBL" id="KAB2333518.1"/>
    </source>
</evidence>
<evidence type="ECO:0000256" key="1">
    <source>
        <dbReference type="ARBA" id="ARBA00034003"/>
    </source>
</evidence>
<keyword evidence="6" id="KW-1185">Reference proteome</keyword>
<dbReference type="PANTHER" id="PTHR42705">
    <property type="entry name" value="BIFUNCTIONAL NON-HOMOLOGOUS END JOINING PROTEIN LIGD"/>
    <property type="match status" value="1"/>
</dbReference>
<dbReference type="GO" id="GO:0003910">
    <property type="term" value="F:DNA ligase (ATP) activity"/>
    <property type="evidence" value="ECO:0007669"/>
    <property type="project" value="UniProtKB-EC"/>
</dbReference>
<comment type="catalytic activity">
    <reaction evidence="1">
        <text>ATP + (deoxyribonucleotide)n-3'-hydroxyl + 5'-phospho-(deoxyribonucleotide)m = (deoxyribonucleotide)n+m + AMP + diphosphate.</text>
        <dbReference type="EC" id="6.5.1.1"/>
    </reaction>
</comment>